<feature type="compositionally biased region" description="Basic residues" evidence="1">
    <location>
        <begin position="40"/>
        <end position="49"/>
    </location>
</feature>
<evidence type="ECO:0000256" key="1">
    <source>
        <dbReference type="SAM" id="MobiDB-lite"/>
    </source>
</evidence>
<dbReference type="EMBL" id="JBBXMP010000076">
    <property type="protein sequence ID" value="KAL0063641.1"/>
    <property type="molecule type" value="Genomic_DNA"/>
</dbReference>
<proteinExistence type="predicted"/>
<evidence type="ECO:0000313" key="3">
    <source>
        <dbReference type="Proteomes" id="UP001437256"/>
    </source>
</evidence>
<gene>
    <name evidence="2" type="ORF">AAF712_009439</name>
</gene>
<feature type="region of interest" description="Disordered" evidence="1">
    <location>
        <begin position="40"/>
        <end position="74"/>
    </location>
</feature>
<dbReference type="Gene3D" id="3.60.130.30">
    <property type="match status" value="1"/>
</dbReference>
<organism evidence="2 3">
    <name type="scientific">Marasmius tenuissimus</name>
    <dbReference type="NCBI Taxonomy" id="585030"/>
    <lineage>
        <taxon>Eukaryota</taxon>
        <taxon>Fungi</taxon>
        <taxon>Dikarya</taxon>
        <taxon>Basidiomycota</taxon>
        <taxon>Agaricomycotina</taxon>
        <taxon>Agaricomycetes</taxon>
        <taxon>Agaricomycetidae</taxon>
        <taxon>Agaricales</taxon>
        <taxon>Marasmiineae</taxon>
        <taxon>Marasmiaceae</taxon>
        <taxon>Marasmius</taxon>
    </lineage>
</organism>
<accession>A0ABR2ZPY0</accession>
<protein>
    <submittedName>
        <fullName evidence="2">Uncharacterized protein</fullName>
    </submittedName>
</protein>
<evidence type="ECO:0000313" key="2">
    <source>
        <dbReference type="EMBL" id="KAL0063641.1"/>
    </source>
</evidence>
<keyword evidence="3" id="KW-1185">Reference proteome</keyword>
<dbReference type="Proteomes" id="UP001437256">
    <property type="component" value="Unassembled WGS sequence"/>
</dbReference>
<reference evidence="2 3" key="1">
    <citation type="submission" date="2024-05" db="EMBL/GenBank/DDBJ databases">
        <title>A draft genome resource for the thread blight pathogen Marasmius tenuissimus strain MS-2.</title>
        <authorList>
            <person name="Yulfo-Soto G.E."/>
            <person name="Baruah I.K."/>
            <person name="Amoako-Attah I."/>
            <person name="Bukari Y."/>
            <person name="Meinhardt L.W."/>
            <person name="Bailey B.A."/>
            <person name="Cohen S.P."/>
        </authorList>
    </citation>
    <scope>NUCLEOTIDE SEQUENCE [LARGE SCALE GENOMIC DNA]</scope>
    <source>
        <strain evidence="2 3">MS-2</strain>
    </source>
</reference>
<name>A0ABR2ZPY0_9AGAR</name>
<comment type="caution">
    <text evidence="2">The sequence shown here is derived from an EMBL/GenBank/DDBJ whole genome shotgun (WGS) entry which is preliminary data.</text>
</comment>
<sequence>MLEPIEYTTHRLRNQKEFSSTNTAKVVLDNFDTAAVLHHRQQQQLKHKNSGKDQPILRSTPPEKWNPPKAPSLTPLIQLAKPPLCLPFSRPTKLPTPVGRRSEHLVEQHKTGTTLKGCAVKRIARTLQDKNKHITINQDLSSNLQDRKDSGWTGKKLEQDGRTYTLDEVLKLPGMQLIKWDGKETLLIQDTKTRNVITLLEIPNGSSWTEDCQNFFQLLDWAEDQMRQFKANPRKEEIWAKVYAHPFYQRVLRYAQHGMKSYHPKLERLYSNVKQMIRVDNPSLADPLPGCCFSACNLNLGRAVTLRHTDFLNLLFGQCAVLALGEFDYRKGGHLVLWDLGLVIKFPPGSMILLPSALVEHSNVSIAADERRSSITFYSASGLFRWVTNGFMSDKEFKARAGVKMRQRWDQHRANLWKVGLELLSNK</sequence>